<accession>A0A9Q4AEP7</accession>
<dbReference type="SUPFAM" id="SSF53098">
    <property type="entry name" value="Ribonuclease H-like"/>
    <property type="match status" value="1"/>
</dbReference>
<dbReference type="PANTHER" id="PTHR35004:SF7">
    <property type="entry name" value="INTEGRASE PROTEIN"/>
    <property type="match status" value="1"/>
</dbReference>
<dbReference type="Pfam" id="PF22483">
    <property type="entry name" value="Mu-transpos_C_2"/>
    <property type="match status" value="1"/>
</dbReference>
<evidence type="ECO:0000256" key="1">
    <source>
        <dbReference type="ARBA" id="ARBA00009277"/>
    </source>
</evidence>
<gene>
    <name evidence="4" type="primary">istA</name>
    <name evidence="4" type="ORF">L0P62_11750</name>
</gene>
<organism evidence="4 5">
    <name type="scientific">Anaerosalibacter bizertensis</name>
    <dbReference type="NCBI Taxonomy" id="932217"/>
    <lineage>
        <taxon>Bacteria</taxon>
        <taxon>Bacillati</taxon>
        <taxon>Bacillota</taxon>
        <taxon>Tissierellia</taxon>
        <taxon>Tissierellales</taxon>
        <taxon>Sporanaerobacteraceae</taxon>
        <taxon>Anaerosalibacter</taxon>
    </lineage>
</organism>
<dbReference type="Proteomes" id="UP001108123">
    <property type="component" value="Unassembled WGS sequence"/>
</dbReference>
<evidence type="ECO:0000313" key="4">
    <source>
        <dbReference type="EMBL" id="MCG4566102.1"/>
    </source>
</evidence>
<comment type="similarity">
    <text evidence="1">Belongs to the transposase IS21/IS408/IS1162 family.</text>
</comment>
<dbReference type="InterPro" id="IPR054353">
    <property type="entry name" value="IstA-like_C"/>
</dbReference>
<feature type="coiled-coil region" evidence="2">
    <location>
        <begin position="266"/>
        <end position="296"/>
    </location>
</feature>
<comment type="caution">
    <text evidence="4">The sequence shown here is derived from an EMBL/GenBank/DDBJ whole genome shotgun (WGS) entry which is preliminary data.</text>
</comment>
<dbReference type="AlphaFoldDB" id="A0A9Q4AEP7"/>
<name>A0A9Q4AEP7_9FIRM</name>
<protein>
    <submittedName>
        <fullName evidence="4">IS21 family transposase</fullName>
    </submittedName>
</protein>
<dbReference type="RefSeq" id="WP_226808996.1">
    <property type="nucleotide sequence ID" value="NZ_JAJBNW010000136.1"/>
</dbReference>
<dbReference type="NCBIfam" id="NF033546">
    <property type="entry name" value="transpos_IS21"/>
    <property type="match status" value="1"/>
</dbReference>
<evidence type="ECO:0000256" key="2">
    <source>
        <dbReference type="SAM" id="Coils"/>
    </source>
</evidence>
<dbReference type="InterPro" id="IPR001584">
    <property type="entry name" value="Integrase_cat-core"/>
</dbReference>
<dbReference type="PROSITE" id="PS50994">
    <property type="entry name" value="INTEGRASE"/>
    <property type="match status" value="1"/>
</dbReference>
<feature type="domain" description="Integrase catalytic" evidence="3">
    <location>
        <begin position="133"/>
        <end position="310"/>
    </location>
</feature>
<keyword evidence="2" id="KW-0175">Coiled coil</keyword>
<dbReference type="InterPro" id="IPR036397">
    <property type="entry name" value="RNaseH_sf"/>
</dbReference>
<dbReference type="PANTHER" id="PTHR35004">
    <property type="entry name" value="TRANSPOSASE RV3428C-RELATED"/>
    <property type="match status" value="1"/>
</dbReference>
<sequence>MKYKLVMDIEINSVEDLKKLRTIVEANNLDKPNFSEIARNLGIDRRTAKKYYLGDDKKERKKKKSVIDKYYTIIEELLSENSTQVFYYKDHLFRYLQREHGLNCTRNNFNYYILNHEEFAKYFRPKGNSNAIKSEKPFGEQAQFDWKEKINFTFKNGEKIIINVGSLILSASRFKVWTIYPSVSLDCVLDFLANSFEIIGGVPKEILIDNATTMMLKARTESNEGIVNPKFQQFADDYGFKVVPCIAGRPNTKSKVENPMRVIDEIIAYNGTLNNLEELHEKLEQITNEANSRICQGTGVPPILVYKKEKEHLSPLPQEKICSFYKISTIKATVNLNALFHYKKKMYSVPSEFIGKKVTIQVIENNLHAYYNKKLIAVHEIVENKKIIYNEHHHLDMLKQTFKKHEDIEDYAKKHLKELEKFNEQLSEFM</sequence>
<proteinExistence type="inferred from homology"/>
<dbReference type="Gene3D" id="3.30.420.10">
    <property type="entry name" value="Ribonuclease H-like superfamily/Ribonuclease H"/>
    <property type="match status" value="1"/>
</dbReference>
<evidence type="ECO:0000259" key="3">
    <source>
        <dbReference type="PROSITE" id="PS50994"/>
    </source>
</evidence>
<evidence type="ECO:0000313" key="5">
    <source>
        <dbReference type="Proteomes" id="UP001108123"/>
    </source>
</evidence>
<dbReference type="InterPro" id="IPR012337">
    <property type="entry name" value="RNaseH-like_sf"/>
</dbReference>
<dbReference type="EMBL" id="JAKNID010000106">
    <property type="protein sequence ID" value="MCG4566102.1"/>
    <property type="molecule type" value="Genomic_DNA"/>
</dbReference>
<reference evidence="4" key="1">
    <citation type="submission" date="2022-01" db="EMBL/GenBank/DDBJ databases">
        <title>Collection of gut derived symbiotic bacterial strains cultured from healthy donors.</title>
        <authorList>
            <person name="Lin H."/>
            <person name="Kohout C."/>
            <person name="Waligurski E."/>
            <person name="Pamer E.G."/>
        </authorList>
    </citation>
    <scope>NUCLEOTIDE SEQUENCE</scope>
    <source>
        <strain evidence="4">MSK.14.39</strain>
    </source>
</reference>
<dbReference type="GO" id="GO:0003676">
    <property type="term" value="F:nucleic acid binding"/>
    <property type="evidence" value="ECO:0007669"/>
    <property type="project" value="InterPro"/>
</dbReference>
<dbReference type="GO" id="GO:0015074">
    <property type="term" value="P:DNA integration"/>
    <property type="evidence" value="ECO:0007669"/>
    <property type="project" value="InterPro"/>
</dbReference>
<keyword evidence="5" id="KW-1185">Reference proteome</keyword>